<evidence type="ECO:0000313" key="3">
    <source>
        <dbReference type="EMBL" id="EIY51573.1"/>
    </source>
</evidence>
<feature type="signal peptide" evidence="1">
    <location>
        <begin position="1"/>
        <end position="22"/>
    </location>
</feature>
<dbReference type="AlphaFoldDB" id="I9S892"/>
<dbReference type="GO" id="GO:0005975">
    <property type="term" value="P:carbohydrate metabolic process"/>
    <property type="evidence" value="ECO:0007669"/>
    <property type="project" value="UniProtKB-ARBA"/>
</dbReference>
<dbReference type="Pfam" id="PF19190">
    <property type="entry name" value="BACON_2"/>
    <property type="match status" value="2"/>
</dbReference>
<dbReference type="EMBL" id="AGXS01000015">
    <property type="protein sequence ID" value="EIY51573.1"/>
    <property type="molecule type" value="Genomic_DNA"/>
</dbReference>
<dbReference type="eggNOG" id="ENOG5033SW1">
    <property type="taxonomic scope" value="Bacteria"/>
</dbReference>
<dbReference type="Gene3D" id="2.60.120.200">
    <property type="match status" value="1"/>
</dbReference>
<dbReference type="InterPro" id="IPR013320">
    <property type="entry name" value="ConA-like_dom_sf"/>
</dbReference>
<sequence>MRILNVRYCCFFLFVFLFAACAKDEVDLTGRVYGKVTDTSTGEILSNVTVRLTPGGLSRTTGSDGTFEFQSLESGQYELQAQKEGYTNNTKLINVETGKTISGDITLTPIKADAKLVLSVSTLNFGVKNTSLSFDIINRGTTKFNWNISGLENVNWLEINPSTGTVEAGKSHAIQVNLLRERLTESKEATILINADKESLALKITAEAENKSSKIALNTNVLNFGKDYSSLTFDIKNIGNAGNVNWTVSGIDVDWIKVTPKTGTTSMGNSSTVKVDLDRTKVIGSMSTTILVEGDGESFRVTINAEEAGGDTPDPPVIDVTNGLYAYYTFEDAIMDQTETELTGIGIGSSFVDSYNGTKALKIPAKESAYLSIPDGLVDQKKMSISFWVKGLSDGHIFHVVRKELNDNMFVLAMENGFLKFVVTHYNLCYQYSKMTSFVHNSLGDAWHMVTLVSDFNDTTYATITTRLYVDGIYTDQITESDNPFSESEGMSDAKHYNRGLKFVFGGKIGNQYEPSLSPVSLTIDNLRVYKTRMLSADEVKQIYNSEKVR</sequence>
<dbReference type="InterPro" id="IPR024361">
    <property type="entry name" value="BACON"/>
</dbReference>
<dbReference type="RefSeq" id="WP_007484077.1">
    <property type="nucleotide sequence ID" value="NZ_JH724314.1"/>
</dbReference>
<dbReference type="GO" id="GO:0030246">
    <property type="term" value="F:carbohydrate binding"/>
    <property type="evidence" value="ECO:0007669"/>
    <property type="project" value="InterPro"/>
</dbReference>
<protein>
    <recommendedName>
        <fullName evidence="2">BACON domain-containing protein</fullName>
    </recommendedName>
</protein>
<dbReference type="InterPro" id="IPR013783">
    <property type="entry name" value="Ig-like_fold"/>
</dbReference>
<proteinExistence type="predicted"/>
<dbReference type="Proteomes" id="UP000003089">
    <property type="component" value="Unassembled WGS sequence"/>
</dbReference>
<gene>
    <name evidence="3" type="ORF">HMPREF1068_01120</name>
</gene>
<feature type="domain" description="BACON" evidence="2">
    <location>
        <begin position="222"/>
        <end position="294"/>
    </location>
</feature>
<comment type="caution">
    <text evidence="3">The sequence shown here is derived from an EMBL/GenBank/DDBJ whole genome shotgun (WGS) entry which is preliminary data.</text>
</comment>
<accession>I9S892</accession>
<evidence type="ECO:0000259" key="2">
    <source>
        <dbReference type="Pfam" id="PF19190"/>
    </source>
</evidence>
<keyword evidence="4" id="KW-1185">Reference proteome</keyword>
<dbReference type="HOGENOM" id="CLU_494928_0_0_10"/>
<reference evidence="3 4" key="1">
    <citation type="submission" date="2012-02" db="EMBL/GenBank/DDBJ databases">
        <title>The Genome Sequence of Bacteroides nordii CL02T12C05.</title>
        <authorList>
            <consortium name="The Broad Institute Genome Sequencing Platform"/>
            <person name="Earl A."/>
            <person name="Ward D."/>
            <person name="Feldgarden M."/>
            <person name="Gevers D."/>
            <person name="Zitomersky N.L."/>
            <person name="Coyne M.J."/>
            <person name="Comstock L.E."/>
            <person name="Young S.K."/>
            <person name="Zeng Q."/>
            <person name="Gargeya S."/>
            <person name="Fitzgerald M."/>
            <person name="Haas B."/>
            <person name="Abouelleil A."/>
            <person name="Alvarado L."/>
            <person name="Arachchi H.M."/>
            <person name="Berlin A."/>
            <person name="Chapman S.B."/>
            <person name="Gearin G."/>
            <person name="Goldberg J."/>
            <person name="Griggs A."/>
            <person name="Gujja S."/>
            <person name="Hansen M."/>
            <person name="Heiman D."/>
            <person name="Howarth C."/>
            <person name="Larimer J."/>
            <person name="Lui A."/>
            <person name="MacDonald P.J.P."/>
            <person name="McCowen C."/>
            <person name="Montmayeur A."/>
            <person name="Murphy C."/>
            <person name="Neiman D."/>
            <person name="Pearson M."/>
            <person name="Priest M."/>
            <person name="Roberts A."/>
            <person name="Saif S."/>
            <person name="Shea T."/>
            <person name="Sisk P."/>
            <person name="Stolte C."/>
            <person name="Sykes S."/>
            <person name="Wortman J."/>
            <person name="Nusbaum C."/>
            <person name="Birren B."/>
        </authorList>
    </citation>
    <scope>NUCLEOTIDE SEQUENCE [LARGE SCALE GENOMIC DNA]</scope>
    <source>
        <strain evidence="3 4">CL02T12C05</strain>
    </source>
</reference>
<feature type="domain" description="BACON" evidence="2">
    <location>
        <begin position="121"/>
        <end position="205"/>
    </location>
</feature>
<dbReference type="STRING" id="997884.HMPREF1068_01120"/>
<feature type="chain" id="PRO_5003725940" description="BACON domain-containing protein" evidence="1">
    <location>
        <begin position="23"/>
        <end position="550"/>
    </location>
</feature>
<evidence type="ECO:0000313" key="4">
    <source>
        <dbReference type="Proteomes" id="UP000003089"/>
    </source>
</evidence>
<dbReference type="PROSITE" id="PS51257">
    <property type="entry name" value="PROKAR_LIPOPROTEIN"/>
    <property type="match status" value="1"/>
</dbReference>
<dbReference type="PATRIC" id="fig|997884.3.peg.1137"/>
<dbReference type="Pfam" id="PF13620">
    <property type="entry name" value="CarboxypepD_reg"/>
    <property type="match status" value="1"/>
</dbReference>
<organism evidence="3 4">
    <name type="scientific">Bacteroides nordii CL02T12C05</name>
    <dbReference type="NCBI Taxonomy" id="997884"/>
    <lineage>
        <taxon>Bacteria</taxon>
        <taxon>Pseudomonadati</taxon>
        <taxon>Bacteroidota</taxon>
        <taxon>Bacteroidia</taxon>
        <taxon>Bacteroidales</taxon>
        <taxon>Bacteroidaceae</taxon>
        <taxon>Bacteroides</taxon>
    </lineage>
</organism>
<dbReference type="Gene3D" id="2.60.40.1120">
    <property type="entry name" value="Carboxypeptidase-like, regulatory domain"/>
    <property type="match status" value="1"/>
</dbReference>
<dbReference type="Pfam" id="PF13385">
    <property type="entry name" value="Laminin_G_3"/>
    <property type="match status" value="1"/>
</dbReference>
<dbReference type="InterPro" id="IPR013784">
    <property type="entry name" value="Carb-bd-like_fold"/>
</dbReference>
<dbReference type="SUPFAM" id="SSF49899">
    <property type="entry name" value="Concanavalin A-like lectins/glucanases"/>
    <property type="match status" value="1"/>
</dbReference>
<dbReference type="Gene3D" id="2.60.40.10">
    <property type="entry name" value="Immunoglobulins"/>
    <property type="match status" value="2"/>
</dbReference>
<evidence type="ECO:0000256" key="1">
    <source>
        <dbReference type="SAM" id="SignalP"/>
    </source>
</evidence>
<name>I9S892_9BACE</name>
<keyword evidence="1" id="KW-0732">Signal</keyword>
<dbReference type="SUPFAM" id="SSF49452">
    <property type="entry name" value="Starch-binding domain-like"/>
    <property type="match status" value="1"/>
</dbReference>
<dbReference type="GO" id="GO:0004553">
    <property type="term" value="F:hydrolase activity, hydrolyzing O-glycosyl compounds"/>
    <property type="evidence" value="ECO:0007669"/>
    <property type="project" value="UniProtKB-ARBA"/>
</dbReference>